<feature type="transmembrane region" description="Helical" evidence="1">
    <location>
        <begin position="88"/>
        <end position="106"/>
    </location>
</feature>
<evidence type="ECO:0000313" key="2">
    <source>
        <dbReference type="EMBL" id="MBL0387801.1"/>
    </source>
</evidence>
<accession>A0ABS1JC01</accession>
<keyword evidence="1" id="KW-0472">Membrane</keyword>
<keyword evidence="3" id="KW-1185">Reference proteome</keyword>
<reference evidence="2 3" key="1">
    <citation type="submission" date="2021-01" db="EMBL/GenBank/DDBJ databases">
        <title>Tumebacillus sp. strain ITR2 16S ribosomal RNA gene Genome sequencing and assembly.</title>
        <authorList>
            <person name="Kang M."/>
        </authorList>
    </citation>
    <scope>NUCLEOTIDE SEQUENCE [LARGE SCALE GENOMIC DNA]</scope>
    <source>
        <strain evidence="2 3">ITR2</strain>
    </source>
</reference>
<sequence>MDWLIGHLVGDYLLQNDWMALNKKKKNWRGELACNVHCLLWTGSVLLFTGWWDLWHFVLVYLSHYLLDRTPIVMRIVNFINIWKPQSWVYIIYDNVLHLLFLYLIAKYVPFTG</sequence>
<dbReference type="RefSeq" id="WP_201636159.1">
    <property type="nucleotide sequence ID" value="NZ_JAEQNB010000004.1"/>
</dbReference>
<comment type="caution">
    <text evidence="2">The sequence shown here is derived from an EMBL/GenBank/DDBJ whole genome shotgun (WGS) entry which is preliminary data.</text>
</comment>
<keyword evidence="1" id="KW-0812">Transmembrane</keyword>
<keyword evidence="1" id="KW-1133">Transmembrane helix</keyword>
<evidence type="ECO:0000313" key="3">
    <source>
        <dbReference type="Proteomes" id="UP000602284"/>
    </source>
</evidence>
<dbReference type="InterPro" id="IPR021737">
    <property type="entry name" value="Phage_phiKZ_Orf197"/>
</dbReference>
<gene>
    <name evidence="2" type="ORF">JJB07_14260</name>
</gene>
<dbReference type="EMBL" id="JAEQNB010000004">
    <property type="protein sequence ID" value="MBL0387801.1"/>
    <property type="molecule type" value="Genomic_DNA"/>
</dbReference>
<name>A0ABS1JC01_9BACL</name>
<dbReference type="Proteomes" id="UP000602284">
    <property type="component" value="Unassembled WGS sequence"/>
</dbReference>
<protein>
    <submittedName>
        <fullName evidence="2">DUF3307 domain-containing protein</fullName>
    </submittedName>
</protein>
<feature type="transmembrane region" description="Helical" evidence="1">
    <location>
        <begin position="45"/>
        <end position="67"/>
    </location>
</feature>
<dbReference type="Pfam" id="PF11750">
    <property type="entry name" value="DUF3307"/>
    <property type="match status" value="1"/>
</dbReference>
<evidence type="ECO:0000256" key="1">
    <source>
        <dbReference type="SAM" id="Phobius"/>
    </source>
</evidence>
<proteinExistence type="predicted"/>
<organism evidence="2 3">
    <name type="scientific">Tumebacillus amylolyticus</name>
    <dbReference type="NCBI Taxonomy" id="2801339"/>
    <lineage>
        <taxon>Bacteria</taxon>
        <taxon>Bacillati</taxon>
        <taxon>Bacillota</taxon>
        <taxon>Bacilli</taxon>
        <taxon>Bacillales</taxon>
        <taxon>Alicyclobacillaceae</taxon>
        <taxon>Tumebacillus</taxon>
    </lineage>
</organism>